<keyword evidence="1" id="KW-0732">Signal</keyword>
<dbReference type="Proteomes" id="UP000075430">
    <property type="component" value="Unassembled WGS sequence"/>
</dbReference>
<accession>A0A150FBD7</accession>
<reference evidence="3" key="1">
    <citation type="submission" date="2016-02" db="EMBL/GenBank/DDBJ databases">
        <authorList>
            <person name="Dunlap C."/>
        </authorList>
    </citation>
    <scope>NUCLEOTIDE SEQUENCE [LARGE SCALE GENOMIC DNA]</scope>
    <source>
        <strain evidence="3">NRRL B-41092</strain>
    </source>
</reference>
<dbReference type="AlphaFoldDB" id="A0A150FBD7"/>
<dbReference type="NCBIfam" id="NF038040">
    <property type="entry name" value="phero_PhrK_fam"/>
    <property type="match status" value="1"/>
</dbReference>
<evidence type="ECO:0000256" key="1">
    <source>
        <dbReference type="SAM" id="SignalP"/>
    </source>
</evidence>
<gene>
    <name evidence="2" type="ORF">AXI58_10780</name>
</gene>
<dbReference type="OrthoDB" id="2920829at2"/>
<feature type="chain" id="PRO_5007561584" evidence="1">
    <location>
        <begin position="22"/>
        <end position="40"/>
    </location>
</feature>
<protein>
    <submittedName>
        <fullName evidence="2">Phosphatase</fullName>
    </submittedName>
</protein>
<name>A0A150FBD7_9BACI</name>
<sequence length="40" mass="4157">MKKFVLCVSILTILVSGAALLQQSSNSPSNIQVAERPVGG</sequence>
<keyword evidence="3" id="KW-1185">Reference proteome</keyword>
<evidence type="ECO:0000313" key="2">
    <source>
        <dbReference type="EMBL" id="KXZ22454.1"/>
    </source>
</evidence>
<dbReference type="RefSeq" id="WP_061520796.1">
    <property type="nucleotide sequence ID" value="NZ_JAJJBV010000006.1"/>
</dbReference>
<evidence type="ECO:0000313" key="3">
    <source>
        <dbReference type="Proteomes" id="UP000075430"/>
    </source>
</evidence>
<feature type="signal peptide" evidence="1">
    <location>
        <begin position="1"/>
        <end position="21"/>
    </location>
</feature>
<comment type="caution">
    <text evidence="2">The sequence shown here is derived from an EMBL/GenBank/DDBJ whole genome shotgun (WGS) entry which is preliminary data.</text>
</comment>
<organism evidence="2 3">
    <name type="scientific">Bacillus nakamurai</name>
    <dbReference type="NCBI Taxonomy" id="1793963"/>
    <lineage>
        <taxon>Bacteria</taxon>
        <taxon>Bacillati</taxon>
        <taxon>Bacillota</taxon>
        <taxon>Bacilli</taxon>
        <taxon>Bacillales</taxon>
        <taxon>Bacillaceae</taxon>
        <taxon>Bacillus</taxon>
    </lineage>
</organism>
<dbReference type="EMBL" id="LSBA01000005">
    <property type="protein sequence ID" value="KXZ22454.1"/>
    <property type="molecule type" value="Genomic_DNA"/>
</dbReference>
<proteinExistence type="predicted"/>
<dbReference type="InterPro" id="IPR053652">
    <property type="entry name" value="Phr_regulator"/>
</dbReference>